<evidence type="ECO:0000313" key="1">
    <source>
        <dbReference type="EMBL" id="KAA0019222.1"/>
    </source>
</evidence>
<name>A0A640WG72_9GAMM</name>
<dbReference type="EMBL" id="VTPX01000003">
    <property type="protein sequence ID" value="KAA0019222.1"/>
    <property type="molecule type" value="Genomic_DNA"/>
</dbReference>
<organism evidence="1 2">
    <name type="scientific">Salinicola corii</name>
    <dbReference type="NCBI Taxonomy" id="2606937"/>
    <lineage>
        <taxon>Bacteria</taxon>
        <taxon>Pseudomonadati</taxon>
        <taxon>Pseudomonadota</taxon>
        <taxon>Gammaproteobacteria</taxon>
        <taxon>Oceanospirillales</taxon>
        <taxon>Halomonadaceae</taxon>
        <taxon>Salinicola</taxon>
    </lineage>
</organism>
<accession>A0A640WG72</accession>
<evidence type="ECO:0000313" key="2">
    <source>
        <dbReference type="Proteomes" id="UP000466024"/>
    </source>
</evidence>
<gene>
    <name evidence="1" type="ORF">F0A16_07755</name>
</gene>
<reference evidence="1 2" key="1">
    <citation type="submission" date="2019-08" db="EMBL/GenBank/DDBJ databases">
        <title>Bioinformatics analysis of the strain L3 and L5.</title>
        <authorList>
            <person name="Li X."/>
        </authorList>
    </citation>
    <scope>NUCLEOTIDE SEQUENCE [LARGE SCALE GENOMIC DNA]</scope>
    <source>
        <strain evidence="1 2">L3</strain>
    </source>
</reference>
<dbReference type="InterPro" id="IPR011009">
    <property type="entry name" value="Kinase-like_dom_sf"/>
</dbReference>
<dbReference type="SUPFAM" id="SSF56112">
    <property type="entry name" value="Protein kinase-like (PK-like)"/>
    <property type="match status" value="1"/>
</dbReference>
<comment type="caution">
    <text evidence="1">The sequence shown here is derived from an EMBL/GenBank/DDBJ whole genome shotgun (WGS) entry which is preliminary data.</text>
</comment>
<dbReference type="Proteomes" id="UP000466024">
    <property type="component" value="Unassembled WGS sequence"/>
</dbReference>
<evidence type="ECO:0008006" key="3">
    <source>
        <dbReference type="Google" id="ProtNLM"/>
    </source>
</evidence>
<dbReference type="RefSeq" id="WP_149434810.1">
    <property type="nucleotide sequence ID" value="NZ_VTPX01000003.1"/>
</dbReference>
<proteinExistence type="predicted"/>
<keyword evidence="2" id="KW-1185">Reference proteome</keyword>
<protein>
    <recommendedName>
        <fullName evidence="3">Aminoglycoside phosphotransferase domain-containing protein</fullName>
    </recommendedName>
</protein>
<sequence>MRTDDAPIEADAELTRRVAELTGKSLSPLPLRWPDSANWLWKSEGPSPQLFKLARRSATTDGFWWGVQQLFGLDRWRMPEALTRIPSMLPSCLPMAPVPMTLLGRLEGAPLWCLPWCSATPPPMSEGLAARLGIQLALLHRRALPGFGHPAGEVSPLSDWPERARHFTETHPNRGWLAEMPAWPLPSKAVWSLLDLRSDQFLAGAPDWRWSDWEALVWAPLEWDLCLIELVLESRAQRDAFVAAYRRHHAVPDLARYRPGMRSLALLLGLHGEKATARTYYHPHWLKD</sequence>
<dbReference type="AlphaFoldDB" id="A0A640WG72"/>